<evidence type="ECO:0000256" key="1">
    <source>
        <dbReference type="ARBA" id="ARBA00004115"/>
    </source>
</evidence>
<dbReference type="SUPFAM" id="SSF52743">
    <property type="entry name" value="Subtilisin-like"/>
    <property type="match status" value="1"/>
</dbReference>
<keyword evidence="9" id="KW-0106">Calcium</keyword>
<dbReference type="Proteomes" id="UP001305647">
    <property type="component" value="Unassembled WGS sequence"/>
</dbReference>
<dbReference type="GO" id="GO:0005789">
    <property type="term" value="C:endoplasmic reticulum membrane"/>
    <property type="evidence" value="ECO:0007669"/>
    <property type="project" value="UniProtKB-SubCell"/>
</dbReference>
<evidence type="ECO:0000256" key="15">
    <source>
        <dbReference type="SAM" id="Phobius"/>
    </source>
</evidence>
<dbReference type="GO" id="GO:0006816">
    <property type="term" value="P:calcium ion transport"/>
    <property type="evidence" value="ECO:0007669"/>
    <property type="project" value="UniProtKB-KW"/>
</dbReference>
<keyword evidence="10 15" id="KW-1133">Transmembrane helix</keyword>
<feature type="region of interest" description="Disordered" evidence="14">
    <location>
        <begin position="816"/>
        <end position="855"/>
    </location>
</feature>
<dbReference type="GO" id="GO:0004252">
    <property type="term" value="F:serine-type endopeptidase activity"/>
    <property type="evidence" value="ECO:0007669"/>
    <property type="project" value="InterPro"/>
</dbReference>
<protein>
    <recommendedName>
        <fullName evidence="3">Store-operated calcium entry-associated regulatory factor</fullName>
    </recommendedName>
    <alternativeName>
        <fullName evidence="13">Transmembrane protein 66</fullName>
    </alternativeName>
</protein>
<dbReference type="GO" id="GO:0006508">
    <property type="term" value="P:proteolysis"/>
    <property type="evidence" value="ECO:0007669"/>
    <property type="project" value="InterPro"/>
</dbReference>
<evidence type="ECO:0000256" key="11">
    <source>
        <dbReference type="ARBA" id="ARBA00023065"/>
    </source>
</evidence>
<feature type="region of interest" description="Disordered" evidence="14">
    <location>
        <begin position="1330"/>
        <end position="1393"/>
    </location>
</feature>
<comment type="caution">
    <text evidence="17">The sequence shown here is derived from an EMBL/GenBank/DDBJ whole genome shotgun (WGS) entry which is preliminary data.</text>
</comment>
<evidence type="ECO:0000256" key="13">
    <source>
        <dbReference type="ARBA" id="ARBA00031116"/>
    </source>
</evidence>
<comment type="subcellular location">
    <subcellularLocation>
        <location evidence="1">Endoplasmic reticulum membrane</location>
        <topology evidence="1">Single-pass type I membrane protein</topology>
    </subcellularLocation>
</comment>
<evidence type="ECO:0000256" key="10">
    <source>
        <dbReference type="ARBA" id="ARBA00022989"/>
    </source>
</evidence>
<reference evidence="17" key="2">
    <citation type="submission" date="2023-05" db="EMBL/GenBank/DDBJ databases">
        <authorList>
            <consortium name="Lawrence Berkeley National Laboratory"/>
            <person name="Steindorff A."/>
            <person name="Hensen N."/>
            <person name="Bonometti L."/>
            <person name="Westerberg I."/>
            <person name="Brannstrom I.O."/>
            <person name="Guillou S."/>
            <person name="Cros-Aarteil S."/>
            <person name="Calhoun S."/>
            <person name="Haridas S."/>
            <person name="Kuo A."/>
            <person name="Mondo S."/>
            <person name="Pangilinan J."/>
            <person name="Riley R."/>
            <person name="Labutti K."/>
            <person name="Andreopoulos B."/>
            <person name="Lipzen A."/>
            <person name="Chen C."/>
            <person name="Yanf M."/>
            <person name="Daum C."/>
            <person name="Ng V."/>
            <person name="Clum A."/>
            <person name="Ohm R."/>
            <person name="Martin F."/>
            <person name="Silar P."/>
            <person name="Natvig D."/>
            <person name="Lalanne C."/>
            <person name="Gautier V."/>
            <person name="Ament-Velasquez S.L."/>
            <person name="Kruys A."/>
            <person name="Hutchinson M.I."/>
            <person name="Powell A.J."/>
            <person name="Barry K."/>
            <person name="Miller A.N."/>
            <person name="Grigoriev I.V."/>
            <person name="Debuchy R."/>
            <person name="Gladieux P."/>
            <person name="Thoren M.H."/>
            <person name="Johannesson H."/>
        </authorList>
    </citation>
    <scope>NUCLEOTIDE SEQUENCE</scope>
    <source>
        <strain evidence="17">CBS 757.83</strain>
    </source>
</reference>
<keyword evidence="4" id="KW-0813">Transport</keyword>
<keyword evidence="8" id="KW-0256">Endoplasmic reticulum</keyword>
<dbReference type="Pfam" id="PF00082">
    <property type="entry name" value="Peptidase_S8"/>
    <property type="match status" value="1"/>
</dbReference>
<evidence type="ECO:0000256" key="3">
    <source>
        <dbReference type="ARBA" id="ARBA00016584"/>
    </source>
</evidence>
<feature type="region of interest" description="Disordered" evidence="14">
    <location>
        <begin position="14"/>
        <end position="44"/>
    </location>
</feature>
<feature type="compositionally biased region" description="Gly residues" evidence="14">
    <location>
        <begin position="1330"/>
        <end position="1368"/>
    </location>
</feature>
<keyword evidence="11" id="KW-0406">Ion transport</keyword>
<feature type="compositionally biased region" description="Gly residues" evidence="14">
    <location>
        <begin position="1414"/>
        <end position="1449"/>
    </location>
</feature>
<feature type="compositionally biased region" description="Polar residues" evidence="14">
    <location>
        <begin position="824"/>
        <end position="841"/>
    </location>
</feature>
<reference evidence="17" key="1">
    <citation type="journal article" date="2023" name="Mol. Phylogenet. Evol.">
        <title>Genome-scale phylogeny and comparative genomics of the fungal order Sordariales.</title>
        <authorList>
            <person name="Hensen N."/>
            <person name="Bonometti L."/>
            <person name="Westerberg I."/>
            <person name="Brannstrom I.O."/>
            <person name="Guillou S."/>
            <person name="Cros-Aarteil S."/>
            <person name="Calhoun S."/>
            <person name="Haridas S."/>
            <person name="Kuo A."/>
            <person name="Mondo S."/>
            <person name="Pangilinan J."/>
            <person name="Riley R."/>
            <person name="LaButti K."/>
            <person name="Andreopoulos B."/>
            <person name="Lipzen A."/>
            <person name="Chen C."/>
            <person name="Yan M."/>
            <person name="Daum C."/>
            <person name="Ng V."/>
            <person name="Clum A."/>
            <person name="Steindorff A."/>
            <person name="Ohm R.A."/>
            <person name="Martin F."/>
            <person name="Silar P."/>
            <person name="Natvig D.O."/>
            <person name="Lalanne C."/>
            <person name="Gautier V."/>
            <person name="Ament-Velasquez S.L."/>
            <person name="Kruys A."/>
            <person name="Hutchinson M.I."/>
            <person name="Powell A.J."/>
            <person name="Barry K."/>
            <person name="Miller A.N."/>
            <person name="Grigoriev I.V."/>
            <person name="Debuchy R."/>
            <person name="Gladieux P."/>
            <person name="Hiltunen Thoren M."/>
            <person name="Johannesson H."/>
        </authorList>
    </citation>
    <scope>NUCLEOTIDE SEQUENCE</scope>
    <source>
        <strain evidence="17">CBS 757.83</strain>
    </source>
</reference>
<dbReference type="PANTHER" id="PTHR15929">
    <property type="entry name" value="STORE-OPERATED CALCIUM ENTRY-ASSOCIATED REGULATORY FACTOR"/>
    <property type="match status" value="1"/>
</dbReference>
<feature type="domain" description="Peptidase S8/S53" evidence="16">
    <location>
        <begin position="877"/>
        <end position="1058"/>
    </location>
</feature>
<comment type="similarity">
    <text evidence="2">Belongs to the SARAF family.</text>
</comment>
<keyword evidence="7" id="KW-0732">Signal</keyword>
<evidence type="ECO:0000259" key="16">
    <source>
        <dbReference type="Pfam" id="PF00082"/>
    </source>
</evidence>
<keyword evidence="12 15" id="KW-0472">Membrane</keyword>
<sequence length="1470" mass="161279">MAFKFRSHLEPLAAQQTPLSPAHSPNHTDKRLLSMTPSESEPARPNALIRSFKLRANTPKQLLQEIERKASLTNANKLYCKVESSVKDYYDEFPGADQTVAVEDLAKILGYRDDDVSVPHTVLGLLLIELIKDSDVANQVTLPLHFLTITKALCKINRHLAFEASGGSDGAPCLTPFELAAKAGMTGVVEVMTEALSSPEGVCNSDSDLAAQDGMQKKRLLQPEDKLSSMNGKDLSAKARIFPQKPRETRKDPKQAFLLAAESLQLGVLRHFLEHEAYKNTPLADVESLKATLCETTGQVPQAPDGNLPTEEDPRLQAFKLMLDKIRVQLTEADYAKIWAEAVTRSSENVMQHLLKAMPAMFATHEGAKIIVEKGTASMWRLYGRSVLSVELPLKDIVEKGHLLHTAVEVRKADIVESMVKQFRKLVEKPKVTKYNDDGSQTFEHAIELLRIKTDVDVDEKGNLRESSPYMRIRNSLLHAMIRSPSSKLGIKEIRSILKEAEVDASAMCLSLSNIDTEEQSFTDYVEWLMAHKDDEQGSIFKFERILKYAKFPDLNTQTPKQIQDVMADKQANYTEIRTMFEWLSKRGVAEVLELSVPDRLFSPHSDDDVAECVNAFAVRVLKWRKLDLYLGNITDKNHLREVHLYSSGNRSVHDQWCLQLSEFRNLKKLYVNVVANVLSKERVQQVKSELECRLNELAANHPTLPWATQETQSVSRGNLPPGVSVTDYDWATDVRGKVYRNLDEITNDVVGPNLSAFIAKYRGVMAMAAARRAGDKNYKIPRTRVALIDSGVVVVSAKRGKKGVTITKFHESDGGSIAGSPITERSQASLQASNTPSKMTSGLDAEQGQQKSLDDDNGWWTHDLAMHIEDGESFVTTGDNEEQVWWHASEPHGTQMARLICSIDPSCRLLIAKVAETRSSGISANVVADAIQWAINKRVDVISLSLVTYTDTERVAQLIKTAHAQDIVVLSSSADEGLREVNDALQQEKLQHHVMRIAACDRWGNLLERSTKLGFDYRFVGDNVQVGQVPFLKSPDSIGGSSVATAIAAGVVSLIIAFCRLAKDSNTDHGPKRYNMWRTDMARRRLDAMCDGGPDKKYVVLDNICGKGEKLKEVDFTSKINELFRRKWDERWGQNSASLLLSLLTLSHLPSLSLAARPKDAILLSEVQSLTLRSPSKTTSRRLPPIPQLTCRSTPAKLCRLADIRTMRCTNQGSSYTSQDIEWACTATLPSTLRLDRTEVVCEGYASPDDAYVLRGSCGVEYTLQLTEEGRERYPELVRDGGYGGGGGWRSGSSKGETWAWWVFMAVFVAVAGWIVWSAWFRAGENRRLGGGGVGNGNNRRGGGGGGGGWGPGWGPGGGGGGGGGHGWNDPPPPYPGTKPSSSSQQGWRPGFWSGLAGGAAAGYMAGNRGQNNGRGGGAWGNNGGGSGGWGSSSGSSSGSGFGWGGRRSGSSGSNSRHESTGYGSTSRR</sequence>
<evidence type="ECO:0000256" key="9">
    <source>
        <dbReference type="ARBA" id="ARBA00022837"/>
    </source>
</evidence>
<evidence type="ECO:0000313" key="18">
    <source>
        <dbReference type="Proteomes" id="UP001305647"/>
    </source>
</evidence>
<evidence type="ECO:0000256" key="5">
    <source>
        <dbReference type="ARBA" id="ARBA00022568"/>
    </source>
</evidence>
<evidence type="ECO:0000256" key="2">
    <source>
        <dbReference type="ARBA" id="ARBA00006833"/>
    </source>
</evidence>
<dbReference type="InterPro" id="IPR000209">
    <property type="entry name" value="Peptidase_S8/S53_dom"/>
</dbReference>
<name>A0AAN6SZ11_9PEZI</name>
<keyword evidence="18" id="KW-1185">Reference proteome</keyword>
<dbReference type="InterPro" id="IPR036852">
    <property type="entry name" value="Peptidase_S8/S53_dom_sf"/>
</dbReference>
<organism evidence="17 18">
    <name type="scientific">Parathielavia hyrcaniae</name>
    <dbReference type="NCBI Taxonomy" id="113614"/>
    <lineage>
        <taxon>Eukaryota</taxon>
        <taxon>Fungi</taxon>
        <taxon>Dikarya</taxon>
        <taxon>Ascomycota</taxon>
        <taxon>Pezizomycotina</taxon>
        <taxon>Sordariomycetes</taxon>
        <taxon>Sordariomycetidae</taxon>
        <taxon>Sordariales</taxon>
        <taxon>Chaetomiaceae</taxon>
        <taxon>Parathielavia</taxon>
    </lineage>
</organism>
<evidence type="ECO:0000256" key="6">
    <source>
        <dbReference type="ARBA" id="ARBA00022692"/>
    </source>
</evidence>
<evidence type="ECO:0000256" key="12">
    <source>
        <dbReference type="ARBA" id="ARBA00023136"/>
    </source>
</evidence>
<evidence type="ECO:0000256" key="14">
    <source>
        <dbReference type="SAM" id="MobiDB-lite"/>
    </source>
</evidence>
<dbReference type="Pfam" id="PF06682">
    <property type="entry name" value="SARAF"/>
    <property type="match status" value="1"/>
</dbReference>
<dbReference type="GO" id="GO:2001256">
    <property type="term" value="P:regulation of store-operated calcium entry"/>
    <property type="evidence" value="ECO:0007669"/>
    <property type="project" value="InterPro"/>
</dbReference>
<evidence type="ECO:0000256" key="4">
    <source>
        <dbReference type="ARBA" id="ARBA00022448"/>
    </source>
</evidence>
<accession>A0AAN6SZ11</accession>
<proteinExistence type="inferred from homology"/>
<keyword evidence="6 15" id="KW-0812">Transmembrane</keyword>
<evidence type="ECO:0000256" key="7">
    <source>
        <dbReference type="ARBA" id="ARBA00022729"/>
    </source>
</evidence>
<gene>
    <name evidence="17" type="ORF">N658DRAFT_509100</name>
</gene>
<evidence type="ECO:0000256" key="8">
    <source>
        <dbReference type="ARBA" id="ARBA00022824"/>
    </source>
</evidence>
<feature type="compositionally biased region" description="Polar residues" evidence="14">
    <location>
        <begin position="14"/>
        <end position="25"/>
    </location>
</feature>
<feature type="transmembrane region" description="Helical" evidence="15">
    <location>
        <begin position="1300"/>
        <end position="1321"/>
    </location>
</feature>
<dbReference type="Gene3D" id="3.40.50.200">
    <property type="entry name" value="Peptidase S8/S53 domain"/>
    <property type="match status" value="1"/>
</dbReference>
<dbReference type="EMBL" id="MU863653">
    <property type="protein sequence ID" value="KAK4099055.1"/>
    <property type="molecule type" value="Genomic_DNA"/>
</dbReference>
<feature type="region of interest" description="Disordered" evidence="14">
    <location>
        <begin position="1408"/>
        <end position="1470"/>
    </location>
</feature>
<keyword evidence="5" id="KW-0109">Calcium transport</keyword>
<evidence type="ECO:0000313" key="17">
    <source>
        <dbReference type="EMBL" id="KAK4099055.1"/>
    </source>
</evidence>
<dbReference type="PANTHER" id="PTHR15929:SF0">
    <property type="entry name" value="STORE-OPERATED CALCIUM ENTRY-ASSOCIATED REGULATORY FACTOR"/>
    <property type="match status" value="1"/>
</dbReference>
<dbReference type="InterPro" id="IPR009567">
    <property type="entry name" value="SARAF"/>
</dbReference>